<comment type="similarity">
    <text evidence="1 2">Belongs to the short-chain dehydrogenases/reductases (SDR) family.</text>
</comment>
<dbReference type="Gene3D" id="3.40.50.720">
    <property type="entry name" value="NAD(P)-binding Rossmann-like Domain"/>
    <property type="match status" value="1"/>
</dbReference>
<protein>
    <submittedName>
        <fullName evidence="3">SDR family oxidoreductase</fullName>
    </submittedName>
</protein>
<dbReference type="Pfam" id="PF00106">
    <property type="entry name" value="adh_short"/>
    <property type="match status" value="1"/>
</dbReference>
<organism evidence="3 4">
    <name type="scientific">Pseudoduganella guangdongensis</name>
    <dbReference type="NCBI Taxonomy" id="2692179"/>
    <lineage>
        <taxon>Bacteria</taxon>
        <taxon>Pseudomonadati</taxon>
        <taxon>Pseudomonadota</taxon>
        <taxon>Betaproteobacteria</taxon>
        <taxon>Burkholderiales</taxon>
        <taxon>Oxalobacteraceae</taxon>
        <taxon>Telluria group</taxon>
        <taxon>Pseudoduganella</taxon>
    </lineage>
</organism>
<dbReference type="PRINTS" id="PR00081">
    <property type="entry name" value="GDHRDH"/>
</dbReference>
<dbReference type="InterPro" id="IPR002347">
    <property type="entry name" value="SDR_fam"/>
</dbReference>
<dbReference type="EMBL" id="WWCJ01000010">
    <property type="protein sequence ID" value="MYN03589.1"/>
    <property type="molecule type" value="Genomic_DNA"/>
</dbReference>
<proteinExistence type="inferred from homology"/>
<dbReference type="Proteomes" id="UP000448575">
    <property type="component" value="Unassembled WGS sequence"/>
</dbReference>
<dbReference type="SUPFAM" id="SSF51735">
    <property type="entry name" value="NAD(P)-binding Rossmann-fold domains"/>
    <property type="match status" value="1"/>
</dbReference>
<keyword evidence="4" id="KW-1185">Reference proteome</keyword>
<evidence type="ECO:0000256" key="2">
    <source>
        <dbReference type="RuleBase" id="RU000363"/>
    </source>
</evidence>
<dbReference type="GO" id="GO:0016616">
    <property type="term" value="F:oxidoreductase activity, acting on the CH-OH group of donors, NAD or NADP as acceptor"/>
    <property type="evidence" value="ECO:0007669"/>
    <property type="project" value="TreeGrafter"/>
</dbReference>
<gene>
    <name evidence="3" type="ORF">GTP41_15945</name>
</gene>
<evidence type="ECO:0000256" key="1">
    <source>
        <dbReference type="ARBA" id="ARBA00006484"/>
    </source>
</evidence>
<name>A0A6N9HJR4_9BURK</name>
<sequence length="226" mass="22913">MNKPRIVVTGGFGALGRAVGDALLAAGARVALVDQAPAPDGLAPGVLACGGVDLNDPLAARHCLERVAGHFGGVDGLVNVAGGFAWEYSADGDIATWDRMYAMNVRTALLASQAALPYLRRQGRASIVNVGAMAAGRAQAGMGAYAAAKSGVARLTEALAEELHGQGIRVNAILPSIIDTPANRSAMPDADTSRWVAPPALAQVVLFLLSDAARAVNGALLPVSAA</sequence>
<comment type="caution">
    <text evidence="3">The sequence shown here is derived from an EMBL/GenBank/DDBJ whole genome shotgun (WGS) entry which is preliminary data.</text>
</comment>
<reference evidence="3 4" key="1">
    <citation type="submission" date="2019-12" db="EMBL/GenBank/DDBJ databases">
        <title>Novel species isolated from a subtropical stream in China.</title>
        <authorList>
            <person name="Lu H."/>
        </authorList>
    </citation>
    <scope>NUCLEOTIDE SEQUENCE [LARGE SCALE GENOMIC DNA]</scope>
    <source>
        <strain evidence="3 4">DS3</strain>
    </source>
</reference>
<dbReference type="PROSITE" id="PS00061">
    <property type="entry name" value="ADH_SHORT"/>
    <property type="match status" value="1"/>
</dbReference>
<dbReference type="PANTHER" id="PTHR42760">
    <property type="entry name" value="SHORT-CHAIN DEHYDROGENASES/REDUCTASES FAMILY MEMBER"/>
    <property type="match status" value="1"/>
</dbReference>
<evidence type="ECO:0000313" key="4">
    <source>
        <dbReference type="Proteomes" id="UP000448575"/>
    </source>
</evidence>
<dbReference type="PRINTS" id="PR00080">
    <property type="entry name" value="SDRFAMILY"/>
</dbReference>
<dbReference type="GO" id="GO:0030497">
    <property type="term" value="P:fatty acid elongation"/>
    <property type="evidence" value="ECO:0007669"/>
    <property type="project" value="TreeGrafter"/>
</dbReference>
<dbReference type="InterPro" id="IPR020904">
    <property type="entry name" value="Sc_DH/Rdtase_CS"/>
</dbReference>
<dbReference type="PANTHER" id="PTHR42760:SF135">
    <property type="entry name" value="BLL7886 PROTEIN"/>
    <property type="match status" value="1"/>
</dbReference>
<accession>A0A6N9HJR4</accession>
<dbReference type="RefSeq" id="WP_161026557.1">
    <property type="nucleotide sequence ID" value="NZ_WWCJ01000010.1"/>
</dbReference>
<dbReference type="InterPro" id="IPR036291">
    <property type="entry name" value="NAD(P)-bd_dom_sf"/>
</dbReference>
<evidence type="ECO:0000313" key="3">
    <source>
        <dbReference type="EMBL" id="MYN03589.1"/>
    </source>
</evidence>
<dbReference type="AlphaFoldDB" id="A0A6N9HJR4"/>